<keyword evidence="2" id="KW-1185">Reference proteome</keyword>
<accession>A0A8X6TGQ7</accession>
<dbReference type="AlphaFoldDB" id="A0A8X6TGQ7"/>
<organism evidence="1 2">
    <name type="scientific">Nephila pilipes</name>
    <name type="common">Giant wood spider</name>
    <name type="synonym">Nephila maculata</name>
    <dbReference type="NCBI Taxonomy" id="299642"/>
    <lineage>
        <taxon>Eukaryota</taxon>
        <taxon>Metazoa</taxon>
        <taxon>Ecdysozoa</taxon>
        <taxon>Arthropoda</taxon>
        <taxon>Chelicerata</taxon>
        <taxon>Arachnida</taxon>
        <taxon>Araneae</taxon>
        <taxon>Araneomorphae</taxon>
        <taxon>Entelegynae</taxon>
        <taxon>Araneoidea</taxon>
        <taxon>Nephilidae</taxon>
        <taxon>Nephila</taxon>
    </lineage>
</organism>
<evidence type="ECO:0000313" key="2">
    <source>
        <dbReference type="Proteomes" id="UP000887013"/>
    </source>
</evidence>
<reference evidence="1" key="1">
    <citation type="submission" date="2020-08" db="EMBL/GenBank/DDBJ databases">
        <title>Multicomponent nature underlies the extraordinary mechanical properties of spider dragline silk.</title>
        <authorList>
            <person name="Kono N."/>
            <person name="Nakamura H."/>
            <person name="Mori M."/>
            <person name="Yoshida Y."/>
            <person name="Ohtoshi R."/>
            <person name="Malay A.D."/>
            <person name="Moran D.A.P."/>
            <person name="Tomita M."/>
            <person name="Numata K."/>
            <person name="Arakawa K."/>
        </authorList>
    </citation>
    <scope>NUCLEOTIDE SEQUENCE</scope>
</reference>
<proteinExistence type="predicted"/>
<feature type="non-terminal residue" evidence="1">
    <location>
        <position position="18"/>
    </location>
</feature>
<sequence length="18" mass="2072">MADHSKAPHPNAAEHRFR</sequence>
<dbReference type="Proteomes" id="UP000887013">
    <property type="component" value="Unassembled WGS sequence"/>
</dbReference>
<comment type="caution">
    <text evidence="1">The sequence shown here is derived from an EMBL/GenBank/DDBJ whole genome shotgun (WGS) entry which is preliminary data.</text>
</comment>
<evidence type="ECO:0000313" key="1">
    <source>
        <dbReference type="EMBL" id="GFT06805.1"/>
    </source>
</evidence>
<gene>
    <name evidence="1" type="ORF">NPIL_229841</name>
</gene>
<dbReference type="EMBL" id="BMAW01056644">
    <property type="protein sequence ID" value="GFT06805.1"/>
    <property type="molecule type" value="Genomic_DNA"/>
</dbReference>
<protein>
    <submittedName>
        <fullName evidence="1">Uncharacterized protein</fullName>
    </submittedName>
</protein>
<name>A0A8X6TGQ7_NEPPI</name>